<keyword evidence="3" id="KW-1185">Reference proteome</keyword>
<dbReference type="PANTHER" id="PTHR46199:SF3">
    <property type="entry name" value="RAC GTPASE-ACTIVATING PROTEIN 1"/>
    <property type="match status" value="1"/>
</dbReference>
<reference evidence="2 3" key="1">
    <citation type="submission" date="2021-04" db="EMBL/GenBank/DDBJ databases">
        <authorList>
            <person name="Bliznina A."/>
        </authorList>
    </citation>
    <scope>NUCLEOTIDE SEQUENCE [LARGE SCALE GENOMIC DNA]</scope>
</reference>
<organism evidence="2 3">
    <name type="scientific">Oikopleura dioica</name>
    <name type="common">Tunicate</name>
    <dbReference type="NCBI Taxonomy" id="34765"/>
    <lineage>
        <taxon>Eukaryota</taxon>
        <taxon>Metazoa</taxon>
        <taxon>Chordata</taxon>
        <taxon>Tunicata</taxon>
        <taxon>Appendicularia</taxon>
        <taxon>Copelata</taxon>
        <taxon>Oikopleuridae</taxon>
        <taxon>Oikopleura</taxon>
    </lineage>
</organism>
<feature type="compositionally biased region" description="Polar residues" evidence="1">
    <location>
        <begin position="15"/>
        <end position="36"/>
    </location>
</feature>
<sequence length="551" mass="62156">MQMQRADIHPRKAPTITSSANLTPRQPMSDNHSMTASELECEPLVTDFDEILEAYRSMSNDQQEIEKVCLDLCQIIKSEQENWRLGKEQLHLMASQLKKYKKDVHQMSTKLQGVYNDLQEEHNHRMRLQSRLEDMERAFALMQEIVFDDDNIQIGDDIRETFAEVKQRYDESCNQDTTIGKIVANVASIKSESPADLELNSFSEPESDLNAMYGELYAQRASQSALPAPSSRSARVFDHQKVHAGEYMSSTPSVNFQQVSPIKRALKISPVVKTRLTPQPASPKPKSRLAEEPSFVEDMIVAEEIYQQKKYEDVPMALIKAPECVPTELVFYASALANKLNHHGLYVTSPETEEVEIIDNIKKLLRNGEYDDDEMLEHLWTQSTNILCQLMKDFFSDSKVKIFEAESDSMMSLMQAVRCCNTQSVQDHLIALAPKPRCQLAFLLQHLQGAMAAGRTPGELAGAFGAVLVSAGSKNKNDPKELLEYLLSLDVTFVRDLLDTAKTTGTEASYSSMLGPVGTPRSKAFSKMIEERKNKLLQNCDIKLFTQSPKN</sequence>
<dbReference type="Proteomes" id="UP001158576">
    <property type="component" value="Chromosome PAR"/>
</dbReference>
<proteinExistence type="predicted"/>
<feature type="region of interest" description="Disordered" evidence="1">
    <location>
        <begin position="1"/>
        <end position="36"/>
    </location>
</feature>
<name>A0ABN7RZ61_OIKDI</name>
<protein>
    <submittedName>
        <fullName evidence="2">Oidioi.mRNA.OKI2018_I69.PAR.g12101.t1.cds</fullName>
    </submittedName>
</protein>
<evidence type="ECO:0000313" key="2">
    <source>
        <dbReference type="EMBL" id="CAG5089136.1"/>
    </source>
</evidence>
<evidence type="ECO:0000313" key="3">
    <source>
        <dbReference type="Proteomes" id="UP001158576"/>
    </source>
</evidence>
<accession>A0ABN7RZ61</accession>
<dbReference type="PANTHER" id="PTHR46199">
    <property type="entry name" value="RAC GTPASE-ACTIVATING PROTEIN 1"/>
    <property type="match status" value="1"/>
</dbReference>
<feature type="compositionally biased region" description="Basic and acidic residues" evidence="1">
    <location>
        <begin position="1"/>
        <end position="10"/>
    </location>
</feature>
<gene>
    <name evidence="2" type="ORF">OKIOD_LOCUS3659</name>
</gene>
<dbReference type="EMBL" id="OU015568">
    <property type="protein sequence ID" value="CAG5089136.1"/>
    <property type="molecule type" value="Genomic_DNA"/>
</dbReference>
<evidence type="ECO:0000256" key="1">
    <source>
        <dbReference type="SAM" id="MobiDB-lite"/>
    </source>
</evidence>